<dbReference type="SUPFAM" id="SSF50129">
    <property type="entry name" value="GroES-like"/>
    <property type="match status" value="1"/>
</dbReference>
<gene>
    <name evidence="2" type="ORF">J0A69_03240</name>
</gene>
<evidence type="ECO:0000259" key="1">
    <source>
        <dbReference type="SMART" id="SM00829"/>
    </source>
</evidence>
<dbReference type="SUPFAM" id="SSF51735">
    <property type="entry name" value="NAD(P)-binding Rossmann-fold domains"/>
    <property type="match status" value="1"/>
</dbReference>
<dbReference type="Gene3D" id="3.90.180.10">
    <property type="entry name" value="Medium-chain alcohol dehydrogenases, catalytic domain"/>
    <property type="match status" value="1"/>
</dbReference>
<dbReference type="InterPro" id="IPR051397">
    <property type="entry name" value="Zn-ADH-like_protein"/>
</dbReference>
<dbReference type="Gene3D" id="3.40.50.720">
    <property type="entry name" value="NAD(P)-binding Rossmann-like Domain"/>
    <property type="match status" value="1"/>
</dbReference>
<sequence>MKAILCEQFGLPESLVYLDVDAPLPKDNQVLIAVEACGVNFPDLLILQNKYQLKPELPFSPGGEVVGKVLQVGKSVEKFTVGDRVLALCSWGGLAELVAVDEDRVFKLKVGIDPVNAASILYNYGTSFHALKDRAKLKGGETLLVLGAAGGVGLAAVELGKIMGAKVIAAASSEEKLELCLERGADEIIDYQQEDLKQRVKDLTSNKGVDVIFDPVGGSFTEQVFRGISWGGRHLIVGFANGEIPKMPMNLPLLKGASIVGVFWGQFSRVQVDQNLSNLEQLQDWMLEGKIKGPLVQKYPLSDSVAALHALKDRTKSNKGVVVL</sequence>
<dbReference type="Pfam" id="PF00107">
    <property type="entry name" value="ADH_zinc_N"/>
    <property type="match status" value="1"/>
</dbReference>
<dbReference type="InterPro" id="IPR036291">
    <property type="entry name" value="NAD(P)-bd_dom_sf"/>
</dbReference>
<dbReference type="Pfam" id="PF08240">
    <property type="entry name" value="ADH_N"/>
    <property type="match status" value="1"/>
</dbReference>
<dbReference type="InterPro" id="IPR013154">
    <property type="entry name" value="ADH-like_N"/>
</dbReference>
<accession>A0ABS3CBF2</accession>
<proteinExistence type="predicted"/>
<protein>
    <submittedName>
        <fullName evidence="2">NADPH:quinone oxidoreductase family protein</fullName>
    </submittedName>
</protein>
<feature type="domain" description="Enoyl reductase (ER)" evidence="1">
    <location>
        <begin position="10"/>
        <end position="322"/>
    </location>
</feature>
<organism evidence="2 3">
    <name type="scientific">Algoriphagus pacificus</name>
    <dbReference type="NCBI Taxonomy" id="2811234"/>
    <lineage>
        <taxon>Bacteria</taxon>
        <taxon>Pseudomonadati</taxon>
        <taxon>Bacteroidota</taxon>
        <taxon>Cytophagia</taxon>
        <taxon>Cytophagales</taxon>
        <taxon>Cyclobacteriaceae</taxon>
        <taxon>Algoriphagus</taxon>
    </lineage>
</organism>
<name>A0ABS3CBF2_9BACT</name>
<evidence type="ECO:0000313" key="3">
    <source>
        <dbReference type="Proteomes" id="UP000664480"/>
    </source>
</evidence>
<dbReference type="RefSeq" id="WP_206585071.1">
    <property type="nucleotide sequence ID" value="NZ_JAFKCU010000001.1"/>
</dbReference>
<dbReference type="InterPro" id="IPR013149">
    <property type="entry name" value="ADH-like_C"/>
</dbReference>
<dbReference type="PANTHER" id="PTHR43677">
    <property type="entry name" value="SHORT-CHAIN DEHYDROGENASE/REDUCTASE"/>
    <property type="match status" value="1"/>
</dbReference>
<dbReference type="CDD" id="cd08241">
    <property type="entry name" value="QOR1"/>
    <property type="match status" value="1"/>
</dbReference>
<reference evidence="2 3" key="1">
    <citation type="submission" date="2021-03" db="EMBL/GenBank/DDBJ databases">
        <title>novel species isolated from a fishpond in China.</title>
        <authorList>
            <person name="Lu H."/>
            <person name="Cai Z."/>
        </authorList>
    </citation>
    <scope>NUCLEOTIDE SEQUENCE [LARGE SCALE GENOMIC DNA]</scope>
    <source>
        <strain evidence="2 3">YJ13C</strain>
    </source>
</reference>
<dbReference type="InterPro" id="IPR020843">
    <property type="entry name" value="ER"/>
</dbReference>
<evidence type="ECO:0000313" key="2">
    <source>
        <dbReference type="EMBL" id="MBN7814423.1"/>
    </source>
</evidence>
<comment type="caution">
    <text evidence="2">The sequence shown here is derived from an EMBL/GenBank/DDBJ whole genome shotgun (WGS) entry which is preliminary data.</text>
</comment>
<keyword evidence="3" id="KW-1185">Reference proteome</keyword>
<dbReference type="EMBL" id="JAFKCU010000001">
    <property type="protein sequence ID" value="MBN7814423.1"/>
    <property type="molecule type" value="Genomic_DNA"/>
</dbReference>
<dbReference type="PANTHER" id="PTHR43677:SF4">
    <property type="entry name" value="QUINONE OXIDOREDUCTASE-LIKE PROTEIN 2"/>
    <property type="match status" value="1"/>
</dbReference>
<dbReference type="InterPro" id="IPR011032">
    <property type="entry name" value="GroES-like_sf"/>
</dbReference>
<dbReference type="Proteomes" id="UP000664480">
    <property type="component" value="Unassembled WGS sequence"/>
</dbReference>
<dbReference type="SMART" id="SM00829">
    <property type="entry name" value="PKS_ER"/>
    <property type="match status" value="1"/>
</dbReference>